<reference evidence="2 3" key="1">
    <citation type="journal article" date="2021" name="Sci. Rep.">
        <title>Chromosome anchoring in Senegalese sole (Solea senegalensis) reveals sex-associated markers and genome rearrangements in flatfish.</title>
        <authorList>
            <person name="Guerrero-Cozar I."/>
            <person name="Gomez-Garrido J."/>
            <person name="Berbel C."/>
            <person name="Martinez-Blanch J.F."/>
            <person name="Alioto T."/>
            <person name="Claros M.G."/>
            <person name="Gagnaire P.A."/>
            <person name="Manchado M."/>
        </authorList>
    </citation>
    <scope>NUCLEOTIDE SEQUENCE [LARGE SCALE GENOMIC DNA]</scope>
    <source>
        <strain evidence="2">Sse05_10M</strain>
    </source>
</reference>
<keyword evidence="3" id="KW-1185">Reference proteome</keyword>
<dbReference type="EMBL" id="JAGKHQ010000692">
    <property type="protein sequence ID" value="KAG7465556.1"/>
    <property type="molecule type" value="Genomic_DNA"/>
</dbReference>
<gene>
    <name evidence="2" type="ORF">JOB18_042541</name>
</gene>
<name>A0AAV6PI00_SOLSE</name>
<evidence type="ECO:0000313" key="2">
    <source>
        <dbReference type="EMBL" id="KAG7465556.1"/>
    </source>
</evidence>
<feature type="region of interest" description="Disordered" evidence="1">
    <location>
        <begin position="25"/>
        <end position="97"/>
    </location>
</feature>
<feature type="compositionally biased region" description="Polar residues" evidence="1">
    <location>
        <begin position="59"/>
        <end position="97"/>
    </location>
</feature>
<evidence type="ECO:0000313" key="3">
    <source>
        <dbReference type="Proteomes" id="UP000693946"/>
    </source>
</evidence>
<comment type="caution">
    <text evidence="2">The sequence shown here is derived from an EMBL/GenBank/DDBJ whole genome shotgun (WGS) entry which is preliminary data.</text>
</comment>
<proteinExistence type="predicted"/>
<protein>
    <submittedName>
        <fullName evidence="2">Uncharacterized protein</fullName>
    </submittedName>
</protein>
<dbReference type="AlphaFoldDB" id="A0AAV6PI00"/>
<accession>A0AAV6PI00</accession>
<evidence type="ECO:0000256" key="1">
    <source>
        <dbReference type="SAM" id="MobiDB-lite"/>
    </source>
</evidence>
<dbReference type="Proteomes" id="UP000693946">
    <property type="component" value="Unassembled WGS sequence"/>
</dbReference>
<feature type="compositionally biased region" description="Low complexity" evidence="1">
    <location>
        <begin position="26"/>
        <end position="35"/>
    </location>
</feature>
<organism evidence="2 3">
    <name type="scientific">Solea senegalensis</name>
    <name type="common">Senegalese sole</name>
    <dbReference type="NCBI Taxonomy" id="28829"/>
    <lineage>
        <taxon>Eukaryota</taxon>
        <taxon>Metazoa</taxon>
        <taxon>Chordata</taxon>
        <taxon>Craniata</taxon>
        <taxon>Vertebrata</taxon>
        <taxon>Euteleostomi</taxon>
        <taxon>Actinopterygii</taxon>
        <taxon>Neopterygii</taxon>
        <taxon>Teleostei</taxon>
        <taxon>Neoteleostei</taxon>
        <taxon>Acanthomorphata</taxon>
        <taxon>Carangaria</taxon>
        <taxon>Pleuronectiformes</taxon>
        <taxon>Pleuronectoidei</taxon>
        <taxon>Soleidae</taxon>
        <taxon>Solea</taxon>
    </lineage>
</organism>
<sequence>MGPPPHPLTPPSPLHVLSTCLLPANTTTQQQQQQQHIHTHEVTAGLNAPKRCAFKGPSPESSNQNQENMTHGPTHTTSLPACTDYNSQPDLPEKNLSQRLEQLRERKCAAPGDELQAFTDADACVAVQ</sequence>